<evidence type="ECO:0000313" key="2">
    <source>
        <dbReference type="Proteomes" id="UP000494260"/>
    </source>
</evidence>
<organism evidence="1 2">
    <name type="scientific">Burkholderia lata (strain ATCC 17760 / DSM 23089 / LMG 22485 / NCIMB 9086 / R18194 / 383)</name>
    <dbReference type="NCBI Taxonomy" id="482957"/>
    <lineage>
        <taxon>Bacteria</taxon>
        <taxon>Pseudomonadati</taxon>
        <taxon>Pseudomonadota</taxon>
        <taxon>Betaproteobacteria</taxon>
        <taxon>Burkholderiales</taxon>
        <taxon>Burkholderiaceae</taxon>
        <taxon>Burkholderia</taxon>
        <taxon>Burkholderia cepacia complex</taxon>
    </lineage>
</organism>
<proteinExistence type="predicted"/>
<gene>
    <name evidence="1" type="ORF">BLA18109_01755</name>
</gene>
<dbReference type="EMBL" id="CABVQH010000004">
    <property type="protein sequence ID" value="VWC62239.1"/>
    <property type="molecule type" value="Genomic_DNA"/>
</dbReference>
<sequence length="66" mass="7345">MAALDSPVIDGRIRGAALTSHSLLRPNRRFDQATKARYGFCGKGRGPPHPRIRTIGRTHFLTKEAF</sequence>
<dbReference type="AlphaFoldDB" id="A0A6P2TJM2"/>
<reference evidence="1 2" key="1">
    <citation type="submission" date="2019-09" db="EMBL/GenBank/DDBJ databases">
        <authorList>
            <person name="Depoorter E."/>
        </authorList>
    </citation>
    <scope>NUCLEOTIDE SEQUENCE [LARGE SCALE GENOMIC DNA]</scope>
    <source>
        <strain evidence="1">R-18109</strain>
    </source>
</reference>
<evidence type="ECO:0000313" key="1">
    <source>
        <dbReference type="EMBL" id="VWC62239.1"/>
    </source>
</evidence>
<name>A0A6P2TJM2_BURL3</name>
<dbReference type="Proteomes" id="UP000494260">
    <property type="component" value="Unassembled WGS sequence"/>
</dbReference>
<dbReference type="RefSeq" id="WP_174950099.1">
    <property type="nucleotide sequence ID" value="NZ_CABVQH010000004.1"/>
</dbReference>
<protein>
    <submittedName>
        <fullName evidence="1">Uncharacterized protein</fullName>
    </submittedName>
</protein>
<accession>A0A6P2TJM2</accession>